<dbReference type="GO" id="GO:0016987">
    <property type="term" value="F:sigma factor activity"/>
    <property type="evidence" value="ECO:0007669"/>
    <property type="project" value="UniProtKB-KW"/>
</dbReference>
<evidence type="ECO:0000313" key="7">
    <source>
        <dbReference type="EMBL" id="RFM26413.1"/>
    </source>
</evidence>
<dbReference type="InterPro" id="IPR014284">
    <property type="entry name" value="RNA_pol_sigma-70_dom"/>
</dbReference>
<organism evidence="7 8">
    <name type="scientific">Deminuibacter soli</name>
    <dbReference type="NCBI Taxonomy" id="2291815"/>
    <lineage>
        <taxon>Bacteria</taxon>
        <taxon>Pseudomonadati</taxon>
        <taxon>Bacteroidota</taxon>
        <taxon>Chitinophagia</taxon>
        <taxon>Chitinophagales</taxon>
        <taxon>Chitinophagaceae</taxon>
        <taxon>Deminuibacter</taxon>
    </lineage>
</organism>
<gene>
    <name evidence="7" type="ORF">DXN05_19480</name>
</gene>
<dbReference type="InterPro" id="IPR039425">
    <property type="entry name" value="RNA_pol_sigma-70-like"/>
</dbReference>
<dbReference type="GO" id="GO:0006352">
    <property type="term" value="P:DNA-templated transcription initiation"/>
    <property type="evidence" value="ECO:0007669"/>
    <property type="project" value="InterPro"/>
</dbReference>
<keyword evidence="8" id="KW-1185">Reference proteome</keyword>
<dbReference type="Proteomes" id="UP000261284">
    <property type="component" value="Unassembled WGS sequence"/>
</dbReference>
<keyword evidence="3" id="KW-0731">Sigma factor</keyword>
<dbReference type="InterPro" id="IPR013324">
    <property type="entry name" value="RNA_pol_sigma_r3/r4-like"/>
</dbReference>
<dbReference type="EMBL" id="QTJU01000009">
    <property type="protein sequence ID" value="RFM26413.1"/>
    <property type="molecule type" value="Genomic_DNA"/>
</dbReference>
<protein>
    <submittedName>
        <fullName evidence="7">RNA polymerase sigma-70 factor</fullName>
    </submittedName>
</protein>
<dbReference type="PANTHER" id="PTHR43133">
    <property type="entry name" value="RNA POLYMERASE ECF-TYPE SIGMA FACTO"/>
    <property type="match status" value="1"/>
</dbReference>
<evidence type="ECO:0000313" key="8">
    <source>
        <dbReference type="Proteomes" id="UP000261284"/>
    </source>
</evidence>
<comment type="caution">
    <text evidence="7">The sequence shown here is derived from an EMBL/GenBank/DDBJ whole genome shotgun (WGS) entry which is preliminary data.</text>
</comment>
<dbReference type="Gene3D" id="1.10.1740.10">
    <property type="match status" value="1"/>
</dbReference>
<dbReference type="NCBIfam" id="TIGR02985">
    <property type="entry name" value="Sig70_bacteroi1"/>
    <property type="match status" value="1"/>
</dbReference>
<dbReference type="SUPFAM" id="SSF88659">
    <property type="entry name" value="Sigma3 and sigma4 domains of RNA polymerase sigma factors"/>
    <property type="match status" value="1"/>
</dbReference>
<dbReference type="NCBIfam" id="TIGR02937">
    <property type="entry name" value="sigma70-ECF"/>
    <property type="match status" value="1"/>
</dbReference>
<comment type="similarity">
    <text evidence="1">Belongs to the sigma-70 factor family. ECF subfamily.</text>
</comment>
<reference evidence="7 8" key="1">
    <citation type="submission" date="2018-08" db="EMBL/GenBank/DDBJ databases">
        <title>Chitinophagaceae sp. K23C18032701, a novel bacterium isolated from forest soil.</title>
        <authorList>
            <person name="Wang C."/>
        </authorList>
    </citation>
    <scope>NUCLEOTIDE SEQUENCE [LARGE SCALE GENOMIC DNA]</scope>
    <source>
        <strain evidence="7 8">K23C18032701</strain>
    </source>
</reference>
<accession>A0A3E1NEK1</accession>
<feature type="domain" description="RNA polymerase sigma-70 region 2" evidence="5">
    <location>
        <begin position="23"/>
        <end position="88"/>
    </location>
</feature>
<evidence type="ECO:0000256" key="2">
    <source>
        <dbReference type="ARBA" id="ARBA00023015"/>
    </source>
</evidence>
<dbReference type="GO" id="GO:0003677">
    <property type="term" value="F:DNA binding"/>
    <property type="evidence" value="ECO:0007669"/>
    <property type="project" value="InterPro"/>
</dbReference>
<dbReference type="Pfam" id="PF08281">
    <property type="entry name" value="Sigma70_r4_2"/>
    <property type="match status" value="1"/>
</dbReference>
<dbReference type="OrthoDB" id="659577at2"/>
<evidence type="ECO:0000259" key="6">
    <source>
        <dbReference type="Pfam" id="PF08281"/>
    </source>
</evidence>
<evidence type="ECO:0000259" key="5">
    <source>
        <dbReference type="Pfam" id="PF04542"/>
    </source>
</evidence>
<name>A0A3E1NEK1_9BACT</name>
<dbReference type="AlphaFoldDB" id="A0A3E1NEK1"/>
<dbReference type="PANTHER" id="PTHR43133:SF46">
    <property type="entry name" value="RNA POLYMERASE SIGMA-70 FACTOR ECF SUBFAMILY"/>
    <property type="match status" value="1"/>
</dbReference>
<dbReference type="SUPFAM" id="SSF88946">
    <property type="entry name" value="Sigma2 domain of RNA polymerase sigma factors"/>
    <property type="match status" value="1"/>
</dbReference>
<dbReference type="InterPro" id="IPR013325">
    <property type="entry name" value="RNA_pol_sigma_r2"/>
</dbReference>
<dbReference type="InterPro" id="IPR007627">
    <property type="entry name" value="RNA_pol_sigma70_r2"/>
</dbReference>
<keyword evidence="2" id="KW-0805">Transcription regulation</keyword>
<feature type="domain" description="RNA polymerase sigma factor 70 region 4 type 2" evidence="6">
    <location>
        <begin position="123"/>
        <end position="170"/>
    </location>
</feature>
<evidence type="ECO:0000256" key="4">
    <source>
        <dbReference type="ARBA" id="ARBA00023163"/>
    </source>
</evidence>
<dbReference type="InterPro" id="IPR014327">
    <property type="entry name" value="RNA_pol_sigma70_bacteroid"/>
</dbReference>
<evidence type="ECO:0000256" key="3">
    <source>
        <dbReference type="ARBA" id="ARBA00023082"/>
    </source>
</evidence>
<sequence length="194" mass="22846">MNSERDLTILLKSGDHLAFKKVFDCHARKVYAYAYKFVKNKSQAEDLTQDVFKRLWEKRALLNENKSLNGFLITLCYHAIIEQLRRNKAVYTGLTEGIENEYLAPDNSNAEQLEEREIHSIYKQAINRLPQKRKEIYLLSRHEGMSNMEIASRLNISVKTVENQMTAALQFIRFYFKSKDLLISLLFLFLFLKK</sequence>
<keyword evidence="4" id="KW-0804">Transcription</keyword>
<dbReference type="Pfam" id="PF04542">
    <property type="entry name" value="Sigma70_r2"/>
    <property type="match status" value="1"/>
</dbReference>
<dbReference type="InterPro" id="IPR036388">
    <property type="entry name" value="WH-like_DNA-bd_sf"/>
</dbReference>
<dbReference type="Gene3D" id="1.10.10.10">
    <property type="entry name" value="Winged helix-like DNA-binding domain superfamily/Winged helix DNA-binding domain"/>
    <property type="match status" value="1"/>
</dbReference>
<proteinExistence type="inferred from homology"/>
<dbReference type="InterPro" id="IPR013249">
    <property type="entry name" value="RNA_pol_sigma70_r4_t2"/>
</dbReference>
<evidence type="ECO:0000256" key="1">
    <source>
        <dbReference type="ARBA" id="ARBA00010641"/>
    </source>
</evidence>
<dbReference type="RefSeq" id="WP_116848966.1">
    <property type="nucleotide sequence ID" value="NZ_QTJU01000009.1"/>
</dbReference>